<evidence type="ECO:0000313" key="3">
    <source>
        <dbReference type="EMBL" id="CAL8083787.1"/>
    </source>
</evidence>
<evidence type="ECO:0008006" key="5">
    <source>
        <dbReference type="Google" id="ProtNLM"/>
    </source>
</evidence>
<protein>
    <recommendedName>
        <fullName evidence="5">Odorant receptor</fullName>
    </recommendedName>
</protein>
<keyword evidence="1" id="KW-0472">Membrane</keyword>
<evidence type="ECO:0000313" key="4">
    <source>
        <dbReference type="Proteomes" id="UP001642540"/>
    </source>
</evidence>
<feature type="transmembrane region" description="Helical" evidence="1">
    <location>
        <begin position="149"/>
        <end position="177"/>
    </location>
</feature>
<feature type="transmembrane region" description="Helical" evidence="1">
    <location>
        <begin position="214"/>
        <end position="238"/>
    </location>
</feature>
<organism evidence="2 4">
    <name type="scientific">Orchesella dallaii</name>
    <dbReference type="NCBI Taxonomy" id="48710"/>
    <lineage>
        <taxon>Eukaryota</taxon>
        <taxon>Metazoa</taxon>
        <taxon>Ecdysozoa</taxon>
        <taxon>Arthropoda</taxon>
        <taxon>Hexapoda</taxon>
        <taxon>Collembola</taxon>
        <taxon>Entomobryomorpha</taxon>
        <taxon>Entomobryoidea</taxon>
        <taxon>Orchesellidae</taxon>
        <taxon>Orchesellinae</taxon>
        <taxon>Orchesella</taxon>
    </lineage>
</organism>
<feature type="transmembrane region" description="Helical" evidence="1">
    <location>
        <begin position="316"/>
        <end position="341"/>
    </location>
</feature>
<dbReference type="EMBL" id="CAXLJM020000017">
    <property type="protein sequence ID" value="CAL8083787.1"/>
    <property type="molecule type" value="Genomic_DNA"/>
</dbReference>
<keyword evidence="4" id="KW-1185">Reference proteome</keyword>
<name>A0ABP1PZV2_9HEXA</name>
<feature type="transmembrane region" description="Helical" evidence="1">
    <location>
        <begin position="85"/>
        <end position="105"/>
    </location>
</feature>
<dbReference type="EMBL" id="CAXLJM020000017">
    <property type="protein sequence ID" value="CAL8083784.1"/>
    <property type="molecule type" value="Genomic_DNA"/>
</dbReference>
<feature type="transmembrane region" description="Helical" evidence="1">
    <location>
        <begin position="189"/>
        <end position="208"/>
    </location>
</feature>
<accession>A0ABP1PZV2</accession>
<reference evidence="2 4" key="1">
    <citation type="submission" date="2024-08" db="EMBL/GenBank/DDBJ databases">
        <authorList>
            <person name="Cucini C."/>
            <person name="Frati F."/>
        </authorList>
    </citation>
    <scope>NUCLEOTIDE SEQUENCE [LARGE SCALE GENOMIC DNA]</scope>
</reference>
<evidence type="ECO:0000256" key="1">
    <source>
        <dbReference type="SAM" id="Phobius"/>
    </source>
</evidence>
<sequence length="407" mass="46635">MGTPLQWYSFAIPFRLYDPFLPFPFRWISKEKKLVAKSTSERRSNQLIKWVWAVPCLLNVTCCLYAFQILKLLNQDKNERQSLEFYIPLLGAFLQFVLSGLYSQFATYYTKNAMEMGILFTDSHKAMVEAITRLNGWHLYPRIPIYKDILGVAFCALTLLPAFALLCVPIAGLWFGTDPLGPILPHLQTVRFYWVVPILIIRITFYMLESVVTARWVCFVCIHLAMVLSVGNVALMFLQKVIDERKPRSLERPRAWEQLLIEVIVVQRWIFLHTQIWSNNIGSLVFIIYVLGIGFSSLSNYTLITLRAVLNIVPTIIFITVSGVALLAFFVLVPFVSHIAINSKKLNTKIVSELKCYKLGSRYAKTLRIAKISTPFFAFSGNNFTNLFGIPFDVTMNLVLTFPVTLK</sequence>
<feature type="transmembrane region" description="Helical" evidence="1">
    <location>
        <begin position="284"/>
        <end position="304"/>
    </location>
</feature>
<comment type="caution">
    <text evidence="2">The sequence shown here is derived from an EMBL/GenBank/DDBJ whole genome shotgun (WGS) entry which is preliminary data.</text>
</comment>
<proteinExistence type="predicted"/>
<gene>
    <name evidence="2" type="ORF">ODALV1_LOCUS5596</name>
    <name evidence="3" type="ORF">ODALV1_LOCUS5597</name>
</gene>
<dbReference type="Proteomes" id="UP001642540">
    <property type="component" value="Unassembled WGS sequence"/>
</dbReference>
<evidence type="ECO:0000313" key="2">
    <source>
        <dbReference type="EMBL" id="CAL8083784.1"/>
    </source>
</evidence>
<keyword evidence="1" id="KW-0812">Transmembrane</keyword>
<feature type="transmembrane region" description="Helical" evidence="1">
    <location>
        <begin position="50"/>
        <end position="73"/>
    </location>
</feature>
<keyword evidence="1" id="KW-1133">Transmembrane helix</keyword>